<dbReference type="NCBIfam" id="TIGR00180">
    <property type="entry name" value="parB_part"/>
    <property type="match status" value="1"/>
</dbReference>
<name>A0AAE4BPF6_9DEIO</name>
<dbReference type="PANTHER" id="PTHR33375:SF7">
    <property type="entry name" value="CHROMOSOME 2-PARTITIONING PROTEIN PARB-RELATED"/>
    <property type="match status" value="1"/>
</dbReference>
<accession>A0AAE4BPF6</accession>
<proteinExistence type="inferred from homology"/>
<dbReference type="Gene3D" id="1.10.10.2830">
    <property type="match status" value="1"/>
</dbReference>
<dbReference type="AlphaFoldDB" id="A0AAE4BPF6"/>
<protein>
    <submittedName>
        <fullName evidence="4">ParB family chromosome partitioning protein</fullName>
    </submittedName>
</protein>
<evidence type="ECO:0000256" key="1">
    <source>
        <dbReference type="ARBA" id="ARBA00006295"/>
    </source>
</evidence>
<gene>
    <name evidence="4" type="ORF">J2Y00_004616</name>
</gene>
<dbReference type="SUPFAM" id="SSF109709">
    <property type="entry name" value="KorB DNA-binding domain-like"/>
    <property type="match status" value="1"/>
</dbReference>
<dbReference type="SUPFAM" id="SSF110849">
    <property type="entry name" value="ParB/Sulfiredoxin"/>
    <property type="match status" value="1"/>
</dbReference>
<dbReference type="RefSeq" id="WP_309858434.1">
    <property type="nucleotide sequence ID" value="NZ_JAVDQJ010000019.1"/>
</dbReference>
<comment type="similarity">
    <text evidence="1">Belongs to the ParB family.</text>
</comment>
<dbReference type="GO" id="GO:0003677">
    <property type="term" value="F:DNA binding"/>
    <property type="evidence" value="ECO:0007669"/>
    <property type="project" value="UniProtKB-KW"/>
</dbReference>
<evidence type="ECO:0000313" key="4">
    <source>
        <dbReference type="EMBL" id="MDR6220985.1"/>
    </source>
</evidence>
<dbReference type="Gene3D" id="3.90.1530.30">
    <property type="match status" value="1"/>
</dbReference>
<evidence type="ECO:0000256" key="2">
    <source>
        <dbReference type="ARBA" id="ARBA00023125"/>
    </source>
</evidence>
<dbReference type="InterPro" id="IPR050336">
    <property type="entry name" value="Chromosome_partition/occlusion"/>
</dbReference>
<dbReference type="InterPro" id="IPR004437">
    <property type="entry name" value="ParB/RepB/Spo0J"/>
</dbReference>
<sequence length="316" mass="35253">MAGFTSPPIPDVQTDLAIDAIRPRAQQPRRSFTPESLARLTDSIRAHGILQPLSVHQTAAGYDLISGERRLRAARAANLTTVPVKVFSGLTERQVQQLSAVENLQREDLNPVDEADAVLDILSVELDLPKDQLTPRLERWKSMRMRDPALARVSEDERQAIAQLDTLFRSLSRGEWTSFVSNRLPVLRLPTPLLEAVREGRLDYTKAVALKRAPEGLREALLAESGALSVQQIRQRIQKVSREGAPHEELTHALDNFRHLTAQDQLARLTPEARGELLSLLKQAAAIMGARTNAPSRKRLRWPVPLHPLTIGLPLK</sequence>
<reference evidence="4" key="1">
    <citation type="submission" date="2023-07" db="EMBL/GenBank/DDBJ databases">
        <title>Sorghum-associated microbial communities from plants grown in Nebraska, USA.</title>
        <authorList>
            <person name="Schachtman D."/>
        </authorList>
    </citation>
    <scope>NUCLEOTIDE SEQUENCE</scope>
    <source>
        <strain evidence="4">BE330</strain>
    </source>
</reference>
<dbReference type="EMBL" id="JAVDQK010000020">
    <property type="protein sequence ID" value="MDR6220985.1"/>
    <property type="molecule type" value="Genomic_DNA"/>
</dbReference>
<keyword evidence="2" id="KW-0238">DNA-binding</keyword>
<dbReference type="FunFam" id="3.90.1530.30:FF:000001">
    <property type="entry name" value="Chromosome partitioning protein ParB"/>
    <property type="match status" value="1"/>
</dbReference>
<comment type="caution">
    <text evidence="4">The sequence shown here is derived from an EMBL/GenBank/DDBJ whole genome shotgun (WGS) entry which is preliminary data.</text>
</comment>
<evidence type="ECO:0000259" key="3">
    <source>
        <dbReference type="SMART" id="SM00470"/>
    </source>
</evidence>
<feature type="domain" description="ParB-like N-terminal" evidence="3">
    <location>
        <begin position="14"/>
        <end position="104"/>
    </location>
</feature>
<dbReference type="GO" id="GO:0007059">
    <property type="term" value="P:chromosome segregation"/>
    <property type="evidence" value="ECO:0007669"/>
    <property type="project" value="TreeGrafter"/>
</dbReference>
<dbReference type="Proteomes" id="UP001185331">
    <property type="component" value="Unassembled WGS sequence"/>
</dbReference>
<dbReference type="PANTHER" id="PTHR33375">
    <property type="entry name" value="CHROMOSOME-PARTITIONING PROTEIN PARB-RELATED"/>
    <property type="match status" value="1"/>
</dbReference>
<dbReference type="GO" id="GO:0005694">
    <property type="term" value="C:chromosome"/>
    <property type="evidence" value="ECO:0007669"/>
    <property type="project" value="TreeGrafter"/>
</dbReference>
<evidence type="ECO:0000313" key="5">
    <source>
        <dbReference type="Proteomes" id="UP001185331"/>
    </source>
</evidence>
<organism evidence="4 5">
    <name type="scientific">Deinococcus soli</name>
    <name type="common">ex Cha et al. 2016</name>
    <dbReference type="NCBI Taxonomy" id="1309411"/>
    <lineage>
        <taxon>Bacteria</taxon>
        <taxon>Thermotogati</taxon>
        <taxon>Deinococcota</taxon>
        <taxon>Deinococci</taxon>
        <taxon>Deinococcales</taxon>
        <taxon>Deinococcaceae</taxon>
        <taxon>Deinococcus</taxon>
    </lineage>
</organism>
<dbReference type="InterPro" id="IPR036086">
    <property type="entry name" value="ParB/Sulfiredoxin_sf"/>
</dbReference>
<dbReference type="InterPro" id="IPR003115">
    <property type="entry name" value="ParB_N"/>
</dbReference>
<dbReference type="SMART" id="SM00470">
    <property type="entry name" value="ParB"/>
    <property type="match status" value="1"/>
</dbReference>
<dbReference type="Pfam" id="PF02195">
    <property type="entry name" value="ParB_N"/>
    <property type="match status" value="1"/>
</dbReference>